<keyword evidence="2" id="KW-0274">FAD</keyword>
<dbReference type="GO" id="GO:0071949">
    <property type="term" value="F:FAD binding"/>
    <property type="evidence" value="ECO:0007669"/>
    <property type="project" value="InterPro"/>
</dbReference>
<gene>
    <name evidence="5" type="ORF">ASPCAL02406</name>
</gene>
<keyword evidence="1" id="KW-0285">Flavoprotein</keyword>
<dbReference type="GO" id="GO:0008688">
    <property type="term" value="F:3-(3-hydroxyphenyl)propionate hydroxylase activity"/>
    <property type="evidence" value="ECO:0007669"/>
    <property type="project" value="TreeGrafter"/>
</dbReference>
<dbReference type="Proteomes" id="UP000054771">
    <property type="component" value="Unassembled WGS sequence"/>
</dbReference>
<sequence>MTNKDIEYETTDVVICGCGPTGAMLSGYLSRMGVRHIVLEKESAITTDPRGIALDEDGIRLLQGVGIYKQVYSEIGTCMQLFKFIGGTRPDLHRDAFLEMDYATTEGGTGHVGFICHKQPVLERHLRAAMASEFSQLRSNCTVMGIKQDTHWTYCRYRDEHGEEHAIRSRFFVGADGKTGFTRKNYLEPLGIRMEQAHDAFYDETWVALNWQIDLPTPKTHPDFPLWSLGYSPQDVYNLFFPVHFRFICNPERPAVCGRFGLPADRLWRFEFVVRPGEDPDMMATGEKTAEIIFPYITHKGERYGLSQDVQYPEDCIRVLRSRPFRFAARVCNRWSHGRVILCGDAAHVFPPFGGQGIASGFRDAASLAWRLAFLSRLRPDQTSSSSSSTNTQNEQSHTHILHAWCTERKQQLSASLASTIENGRFVTEANPLRILLRSVYLFVVNLVPGWRREMRLGRRREGLGRYVYQGMEGEGAGYRERERESGRGLAMPFMPEMGGGVCLPQVYCKSVGGSGMDRGGGGKGSVFFTDDVIFGVHKKGLFQLLVSLDTLSRLQGAMEMVADVKSALVEGIEDEDICLGEPTYLVQDTGPGTPTGMPSSATIYQLASAEEFAASPLCEGRPAPQGYDPLYLAKAVGSGMRFVIVRPDRFIFASCTDSKELERAVRAVVGYLRGC</sequence>
<dbReference type="PANTHER" id="PTHR43476">
    <property type="entry name" value="3-(3-HYDROXY-PHENYL)PROPIONATE/3-HYDROXYCINNAMIC ACID HYDROXYLASE"/>
    <property type="match status" value="1"/>
</dbReference>
<dbReference type="STRING" id="454130.A0A0U4ZV58"/>
<protein>
    <recommendedName>
        <fullName evidence="4">FAD-binding domain-containing protein</fullName>
    </recommendedName>
</protein>
<dbReference type="SUPFAM" id="SSF51905">
    <property type="entry name" value="FAD/NAD(P)-binding domain"/>
    <property type="match status" value="1"/>
</dbReference>
<reference evidence="6" key="1">
    <citation type="journal article" date="2016" name="Genome Announc.">
        <title>Draft genome sequences of fungus Aspergillus calidoustus.</title>
        <authorList>
            <person name="Horn F."/>
            <person name="Linde J."/>
            <person name="Mattern D.J."/>
            <person name="Walther G."/>
            <person name="Guthke R."/>
            <person name="Scherlach K."/>
            <person name="Martin K."/>
            <person name="Brakhage A.A."/>
            <person name="Petzke L."/>
            <person name="Valiante V."/>
        </authorList>
    </citation>
    <scope>NUCLEOTIDE SEQUENCE [LARGE SCALE GENOMIC DNA]</scope>
    <source>
        <strain evidence="6">SF006504</strain>
    </source>
</reference>
<evidence type="ECO:0000256" key="2">
    <source>
        <dbReference type="ARBA" id="ARBA00022827"/>
    </source>
</evidence>
<dbReference type="Gene3D" id="3.30.9.10">
    <property type="entry name" value="D-Amino Acid Oxidase, subunit A, domain 2"/>
    <property type="match status" value="1"/>
</dbReference>
<dbReference type="OrthoDB" id="10016252at2759"/>
<name>A0A0U4ZV58_ASPCI</name>
<dbReference type="PANTHER" id="PTHR43476:SF3">
    <property type="entry name" value="FAD-BINDING MONOOXYGENASE"/>
    <property type="match status" value="1"/>
</dbReference>
<evidence type="ECO:0000259" key="4">
    <source>
        <dbReference type="Pfam" id="PF01494"/>
    </source>
</evidence>
<keyword evidence="3" id="KW-0560">Oxidoreductase</keyword>
<dbReference type="GO" id="GO:0019622">
    <property type="term" value="P:3-(3-hydroxy)phenylpropionate catabolic process"/>
    <property type="evidence" value="ECO:0007669"/>
    <property type="project" value="TreeGrafter"/>
</dbReference>
<organism evidence="5 6">
    <name type="scientific">Aspergillus calidoustus</name>
    <dbReference type="NCBI Taxonomy" id="454130"/>
    <lineage>
        <taxon>Eukaryota</taxon>
        <taxon>Fungi</taxon>
        <taxon>Dikarya</taxon>
        <taxon>Ascomycota</taxon>
        <taxon>Pezizomycotina</taxon>
        <taxon>Eurotiomycetes</taxon>
        <taxon>Eurotiomycetidae</taxon>
        <taxon>Eurotiales</taxon>
        <taxon>Aspergillaceae</taxon>
        <taxon>Aspergillus</taxon>
        <taxon>Aspergillus subgen. Nidulantes</taxon>
    </lineage>
</organism>
<dbReference type="PRINTS" id="PR00420">
    <property type="entry name" value="RNGMNOXGNASE"/>
</dbReference>
<dbReference type="Pfam" id="PF01494">
    <property type="entry name" value="FAD_binding_3"/>
    <property type="match status" value="2"/>
</dbReference>
<proteinExistence type="predicted"/>
<accession>A0A0U4ZV58</accession>
<evidence type="ECO:0000256" key="1">
    <source>
        <dbReference type="ARBA" id="ARBA00022630"/>
    </source>
</evidence>
<feature type="domain" description="FAD-binding" evidence="4">
    <location>
        <begin position="319"/>
        <end position="375"/>
    </location>
</feature>
<evidence type="ECO:0000256" key="3">
    <source>
        <dbReference type="ARBA" id="ARBA00023002"/>
    </source>
</evidence>
<dbReference type="Gene3D" id="3.50.50.60">
    <property type="entry name" value="FAD/NAD(P)-binding domain"/>
    <property type="match status" value="1"/>
</dbReference>
<evidence type="ECO:0000313" key="6">
    <source>
        <dbReference type="Proteomes" id="UP000054771"/>
    </source>
</evidence>
<keyword evidence="6" id="KW-1185">Reference proteome</keyword>
<feature type="domain" description="FAD-binding" evidence="4">
    <location>
        <begin position="11"/>
        <end position="224"/>
    </location>
</feature>
<dbReference type="AlphaFoldDB" id="A0A0U4ZV58"/>
<evidence type="ECO:0000313" key="5">
    <source>
        <dbReference type="EMBL" id="CEN59965.1"/>
    </source>
</evidence>
<dbReference type="EMBL" id="CDMC01000002">
    <property type="protein sequence ID" value="CEN59965.1"/>
    <property type="molecule type" value="Genomic_DNA"/>
</dbReference>
<dbReference type="OMA" id="YPLDCIE"/>
<dbReference type="InterPro" id="IPR050631">
    <property type="entry name" value="PheA/TfdB_FAD_monoxygenase"/>
</dbReference>
<dbReference type="InterPro" id="IPR036188">
    <property type="entry name" value="FAD/NAD-bd_sf"/>
</dbReference>
<dbReference type="InterPro" id="IPR002938">
    <property type="entry name" value="FAD-bd"/>
</dbReference>